<sequence length="95" mass="10199">MTSFRPNTEKPTDAVDYIEDPTDNGFKKGDAAVDAALRGQTVSGYESLTIWETAKLFKVATISCFVAAFSAATDGYQIGQVPSPSNHHTPISSTR</sequence>
<evidence type="ECO:0000313" key="3">
    <source>
        <dbReference type="Proteomes" id="UP000011096"/>
    </source>
</evidence>
<comment type="caution">
    <text evidence="2">The sequence shown here is derived from an EMBL/GenBank/DDBJ whole genome shotgun (WGS) entry which is preliminary data.</text>
</comment>
<accession>A0A7J6JCB3</accession>
<dbReference type="AlphaFoldDB" id="A0A7J6JCB3"/>
<evidence type="ECO:0000313" key="2">
    <source>
        <dbReference type="EMBL" id="KAF4486806.1"/>
    </source>
</evidence>
<proteinExistence type="predicted"/>
<dbReference type="Proteomes" id="UP000011096">
    <property type="component" value="Unassembled WGS sequence"/>
</dbReference>
<gene>
    <name evidence="2" type="ORF">CGGC5_v006351</name>
</gene>
<evidence type="ECO:0000256" key="1">
    <source>
        <dbReference type="SAM" id="MobiDB-lite"/>
    </source>
</evidence>
<dbReference type="OrthoDB" id="2544694at2759"/>
<dbReference type="EMBL" id="ANPB02000003">
    <property type="protein sequence ID" value="KAF4486806.1"/>
    <property type="molecule type" value="Genomic_DNA"/>
</dbReference>
<feature type="region of interest" description="Disordered" evidence="1">
    <location>
        <begin position="1"/>
        <end position="21"/>
    </location>
</feature>
<dbReference type="GeneID" id="43615137"/>
<name>A0A7J6JCB3_COLFN</name>
<keyword evidence="3" id="KW-1185">Reference proteome</keyword>
<dbReference type="InParanoid" id="A0A7J6JCB3"/>
<reference evidence="2 3" key="1">
    <citation type="submission" date="2012-08" db="EMBL/GenBank/DDBJ databases">
        <authorList>
            <person name="Gan P.H.P."/>
            <person name="Ikeda K."/>
            <person name="Irieda H."/>
            <person name="Narusaka M."/>
            <person name="O'Connell R.J."/>
            <person name="Narusaka Y."/>
            <person name="Takano Y."/>
            <person name="Kubo Y."/>
            <person name="Shirasu K."/>
        </authorList>
    </citation>
    <scope>NUCLEOTIDE SEQUENCE [LARGE SCALE GENOMIC DNA]</scope>
    <source>
        <strain evidence="2 3">Nara gc5</strain>
    </source>
</reference>
<reference evidence="2 3" key="2">
    <citation type="submission" date="2020-04" db="EMBL/GenBank/DDBJ databases">
        <title>Genome sequencing and assembly of multiple isolates from the Colletotrichum gloeosporioides species complex.</title>
        <authorList>
            <person name="Gan P."/>
            <person name="Shirasu K."/>
        </authorList>
    </citation>
    <scope>NUCLEOTIDE SEQUENCE [LARGE SCALE GENOMIC DNA]</scope>
    <source>
        <strain evidence="2 3">Nara gc5</strain>
    </source>
</reference>
<organism evidence="2 3">
    <name type="scientific">Colletotrichum fructicola (strain Nara gc5)</name>
    <name type="common">Anthracnose fungus</name>
    <name type="synonym">Colletotrichum gloeosporioides (strain Nara gc5)</name>
    <dbReference type="NCBI Taxonomy" id="1213859"/>
    <lineage>
        <taxon>Eukaryota</taxon>
        <taxon>Fungi</taxon>
        <taxon>Dikarya</taxon>
        <taxon>Ascomycota</taxon>
        <taxon>Pezizomycotina</taxon>
        <taxon>Sordariomycetes</taxon>
        <taxon>Hypocreomycetidae</taxon>
        <taxon>Glomerellales</taxon>
        <taxon>Glomerellaceae</taxon>
        <taxon>Colletotrichum</taxon>
        <taxon>Colletotrichum gloeosporioides species complex</taxon>
    </lineage>
</organism>
<protein>
    <submittedName>
        <fullName evidence="2">Uncharacterized protein</fullName>
    </submittedName>
</protein>
<dbReference type="RefSeq" id="XP_031889099.1">
    <property type="nucleotide sequence ID" value="XM_032031082.1"/>
</dbReference>